<keyword evidence="1" id="KW-0378">Hydrolase</keyword>
<feature type="active site" evidence="1">
    <location>
        <position position="29"/>
    </location>
</feature>
<dbReference type="HAMAP" id="MF_04160">
    <property type="entry name" value="NUCL_HEAD_T4"/>
    <property type="match status" value="1"/>
</dbReference>
<organism evidence="3 4">
    <name type="scientific">Cronobacter phage LPCS28</name>
    <dbReference type="NCBI Taxonomy" id="2924885"/>
    <lineage>
        <taxon>Viruses</taxon>
        <taxon>Duplodnaviria</taxon>
        <taxon>Heunggongvirae</taxon>
        <taxon>Uroviricota</taxon>
        <taxon>Caudoviricetes</taxon>
        <taxon>Pantevenvirales</taxon>
        <taxon>Straboviridae</taxon>
        <taxon>Nanhuvirus</taxon>
        <taxon>Nanhuvirus LPCS28</taxon>
    </lineage>
</organism>
<evidence type="ECO:0000259" key="2">
    <source>
        <dbReference type="Pfam" id="PF08722"/>
    </source>
</evidence>
<keyword evidence="1" id="KW-0255">Endonuclease</keyword>
<dbReference type="EMBL" id="OM638103">
    <property type="protein sequence ID" value="UNY46933.1"/>
    <property type="molecule type" value="Genomic_DNA"/>
</dbReference>
<keyword evidence="1" id="KW-0540">Nuclease</keyword>
<evidence type="ECO:0000313" key="4">
    <source>
        <dbReference type="Proteomes" id="UP000832072"/>
    </source>
</evidence>
<accession>A0AAE9G928</accession>
<dbReference type="GO" id="GO:0004527">
    <property type="term" value="F:exonuclease activity"/>
    <property type="evidence" value="ECO:0007669"/>
    <property type="project" value="UniProtKB-UniRule"/>
</dbReference>
<feature type="domain" description="TnsA endonuclease N-terminal" evidence="2">
    <location>
        <begin position="39"/>
        <end position="139"/>
    </location>
</feature>
<feature type="active site" evidence="1">
    <location>
        <position position="68"/>
    </location>
</feature>
<protein>
    <recommendedName>
        <fullName evidence="1">Head completion nuclease</fullName>
        <ecNumber evidence="1">3.1.-.-</ecNumber>
    </recommendedName>
</protein>
<comment type="function">
    <text evidence="1">During phage morphogenesis, plays an essential role in the head-tail joining step. The associated nuclease activity is essential for morphogenesis, possibly by cleaving packaged DNA to enable the joining of heads to tails. Displays both exo- and endonuclease activity.</text>
</comment>
<keyword evidence="1" id="KW-0269">Exonuclease</keyword>
<dbReference type="EC" id="3.1.-.-" evidence="1"/>
<evidence type="ECO:0000313" key="3">
    <source>
        <dbReference type="EMBL" id="UNY46933.1"/>
    </source>
</evidence>
<comment type="similarity">
    <text evidence="1">Belongs to the Caudovirales head completion nuclease family.</text>
</comment>
<evidence type="ECO:0000256" key="1">
    <source>
        <dbReference type="HAMAP-Rule" id="MF_04160"/>
    </source>
</evidence>
<feature type="active site" evidence="1">
    <location>
        <position position="84"/>
    </location>
</feature>
<dbReference type="GO" id="GO:0004519">
    <property type="term" value="F:endonuclease activity"/>
    <property type="evidence" value="ECO:0007669"/>
    <property type="project" value="UniProtKB-UniRule"/>
</dbReference>
<keyword evidence="4" id="KW-1185">Reference proteome</keyword>
<dbReference type="Gene3D" id="3.40.91.30">
    <property type="match status" value="1"/>
</dbReference>
<dbReference type="InterPro" id="IPR046390">
    <property type="entry name" value="NUCL_HEAD_T4"/>
</dbReference>
<sequence length="154" mass="18397">MSYMGKFVPQNKQKYRGAWDKITYRSSWEKFIMEMLDRNPEIKEWSSEEVVIPYFSNADGKRRRYFMDFYLKTQSGEVYLWEVKPKKETIPPTPPAQLTVAKKKRYMNEIYTFQVNIDKWKAAHKLCRAKGWGFKLITEDGLKMMGFKGCYGDK</sequence>
<name>A0AAE9G928_9CAUD</name>
<dbReference type="InterPro" id="IPR014833">
    <property type="entry name" value="TnsA_N"/>
</dbReference>
<reference evidence="3 4" key="1">
    <citation type="submission" date="2022-02" db="EMBL/GenBank/DDBJ databases">
        <authorList>
            <person name="Tian F."/>
            <person name="Li J."/>
            <person name="Li F."/>
            <person name="Tong Y."/>
        </authorList>
    </citation>
    <scope>NUCLEOTIDE SEQUENCE [LARGE SCALE GENOMIC DNA]</scope>
</reference>
<proteinExistence type="inferred from homology"/>
<dbReference type="Proteomes" id="UP000832072">
    <property type="component" value="Segment"/>
</dbReference>
<dbReference type="Pfam" id="PF08722">
    <property type="entry name" value="Tn7_TnsA-like_N"/>
    <property type="match status" value="1"/>
</dbReference>
<gene>
    <name evidence="3" type="ORF">EHEKIMEA_00026</name>
</gene>